<evidence type="ECO:0000256" key="2">
    <source>
        <dbReference type="ARBA" id="ARBA00022679"/>
    </source>
</evidence>
<dbReference type="SMART" id="SM01068">
    <property type="entry name" value="CBM_X"/>
    <property type="match status" value="2"/>
</dbReference>
<dbReference type="InterPro" id="IPR019282">
    <property type="entry name" value="Glycoamylase-like_cons_dom"/>
</dbReference>
<dbReference type="InterPro" id="IPR033432">
    <property type="entry name" value="GH94_catalytic"/>
</dbReference>
<feature type="transmembrane region" description="Helical" evidence="4">
    <location>
        <begin position="958"/>
        <end position="977"/>
    </location>
</feature>
<feature type="domain" description="Glycosyl hydrolase 94 supersandwich" evidence="5">
    <location>
        <begin position="2113"/>
        <end position="2381"/>
    </location>
</feature>
<dbReference type="InterPro" id="IPR037820">
    <property type="entry name" value="GH94N_NdvB"/>
</dbReference>
<gene>
    <name evidence="8" type="ORF">C1H70_12505</name>
</gene>
<comment type="caution">
    <text evidence="8">The sequence shown here is derived from an EMBL/GenBank/DDBJ whole genome shotgun (WGS) entry which is preliminary data.</text>
</comment>
<keyword evidence="9" id="KW-1185">Reference proteome</keyword>
<dbReference type="Proteomes" id="UP000235547">
    <property type="component" value="Unassembled WGS sequence"/>
</dbReference>
<keyword evidence="4" id="KW-0812">Transmembrane</keyword>
<dbReference type="InterPro" id="IPR052047">
    <property type="entry name" value="GH94_Enzymes"/>
</dbReference>
<dbReference type="InterPro" id="IPR010383">
    <property type="entry name" value="Glyco_hydrolase_94_b-supersand"/>
</dbReference>
<dbReference type="Gene3D" id="2.60.420.10">
    <property type="entry name" value="Maltose phosphorylase, domain 3"/>
    <property type="match status" value="1"/>
</dbReference>
<dbReference type="GO" id="GO:0030246">
    <property type="term" value="F:carbohydrate binding"/>
    <property type="evidence" value="ECO:0007669"/>
    <property type="project" value="InterPro"/>
</dbReference>
<evidence type="ECO:0000259" key="7">
    <source>
        <dbReference type="Pfam" id="PF17167"/>
    </source>
</evidence>
<keyword evidence="4" id="KW-0472">Membrane</keyword>
<evidence type="ECO:0000256" key="1">
    <source>
        <dbReference type="ARBA" id="ARBA00022676"/>
    </source>
</evidence>
<dbReference type="Pfam" id="PF06165">
    <property type="entry name" value="GH94_b-supersand"/>
    <property type="match status" value="2"/>
</dbReference>
<keyword evidence="4" id="KW-1133">Transmembrane helix</keyword>
<dbReference type="Gene3D" id="1.50.10.140">
    <property type="match status" value="2"/>
</dbReference>
<dbReference type="OrthoDB" id="9769991at2"/>
<dbReference type="GO" id="GO:0005975">
    <property type="term" value="P:carbohydrate metabolic process"/>
    <property type="evidence" value="ECO:0007669"/>
    <property type="project" value="InterPro"/>
</dbReference>
<proteinExistence type="predicted"/>
<dbReference type="PANTHER" id="PTHR37469">
    <property type="entry name" value="CELLOBIONIC ACID PHOSPHORYLASE-RELATED"/>
    <property type="match status" value="1"/>
</dbReference>
<name>A0A2N7UFY2_9GAMM</name>
<dbReference type="InterPro" id="IPR037018">
    <property type="entry name" value="GH65_N"/>
</dbReference>
<dbReference type="Pfam" id="PF10091">
    <property type="entry name" value="Glycoamylase"/>
    <property type="match status" value="1"/>
</dbReference>
<organism evidence="8 9">
    <name type="scientific">Halomonas urumqiensis</name>
    <dbReference type="NCBI Taxonomy" id="1684789"/>
    <lineage>
        <taxon>Bacteria</taxon>
        <taxon>Pseudomonadati</taxon>
        <taxon>Pseudomonadota</taxon>
        <taxon>Gammaproteobacteria</taxon>
        <taxon>Oceanospirillales</taxon>
        <taxon>Halomonadaceae</taxon>
        <taxon>Halomonas</taxon>
    </lineage>
</organism>
<dbReference type="PANTHER" id="PTHR37469:SF2">
    <property type="entry name" value="CELLOBIONIC ACID PHOSPHORYLASE"/>
    <property type="match status" value="1"/>
</dbReference>
<dbReference type="GO" id="GO:0016757">
    <property type="term" value="F:glycosyltransferase activity"/>
    <property type="evidence" value="ECO:0007669"/>
    <property type="project" value="UniProtKB-KW"/>
</dbReference>
<keyword evidence="2" id="KW-0808">Transferase</keyword>
<protein>
    <submittedName>
        <fullName evidence="8">Cyclic beta 1-2 glucan synthetase</fullName>
    </submittedName>
</protein>
<feature type="transmembrane region" description="Helical" evidence="4">
    <location>
        <begin position="802"/>
        <end position="819"/>
    </location>
</feature>
<dbReference type="SUPFAM" id="SSF74650">
    <property type="entry name" value="Galactose mutarotase-like"/>
    <property type="match status" value="2"/>
</dbReference>
<feature type="region of interest" description="Disordered" evidence="3">
    <location>
        <begin position="2079"/>
        <end position="2098"/>
    </location>
</feature>
<accession>A0A2N7UFY2</accession>
<dbReference type="InterPro" id="IPR037824">
    <property type="entry name" value="GH94N_2_NdvB"/>
</dbReference>
<dbReference type="CDD" id="cd11756">
    <property type="entry name" value="GH94N_ChvB_NdvB_1_like"/>
    <property type="match status" value="1"/>
</dbReference>
<dbReference type="CDD" id="cd11753">
    <property type="entry name" value="GH94N_ChvB_NdvB_2_like"/>
    <property type="match status" value="1"/>
</dbReference>
<feature type="domain" description="Glycosyl hydrolase 94 supersandwich" evidence="5">
    <location>
        <begin position="1606"/>
        <end position="1887"/>
    </location>
</feature>
<reference evidence="8 9" key="1">
    <citation type="submission" date="2018-01" db="EMBL/GenBank/DDBJ databases">
        <title>Halomonas endophytica sp. nov., isolated from storage liquid in the stems of Populus euphratica.</title>
        <authorList>
            <person name="Chen C."/>
        </authorList>
    </citation>
    <scope>NUCLEOTIDE SEQUENCE [LARGE SCALE GENOMIC DNA]</scope>
    <source>
        <strain evidence="8 9">BZ-SZ-XJ27</strain>
    </source>
</reference>
<dbReference type="InterPro" id="IPR011013">
    <property type="entry name" value="Gal_mutarotase_sf_dom"/>
</dbReference>
<dbReference type="EMBL" id="PNRG01000029">
    <property type="protein sequence ID" value="PMR79313.1"/>
    <property type="molecule type" value="Genomic_DNA"/>
</dbReference>
<evidence type="ECO:0000259" key="6">
    <source>
        <dbReference type="Pfam" id="PF10091"/>
    </source>
</evidence>
<feature type="domain" description="Glycoamylase-like" evidence="6">
    <location>
        <begin position="1358"/>
        <end position="1551"/>
    </location>
</feature>
<evidence type="ECO:0000256" key="4">
    <source>
        <dbReference type="SAM" id="Phobius"/>
    </source>
</evidence>
<dbReference type="Gene3D" id="1.50.10.10">
    <property type="match status" value="1"/>
</dbReference>
<evidence type="ECO:0000259" key="5">
    <source>
        <dbReference type="Pfam" id="PF06165"/>
    </source>
</evidence>
<evidence type="ECO:0000313" key="9">
    <source>
        <dbReference type="Proteomes" id="UP000235547"/>
    </source>
</evidence>
<sequence length="2899" mass="320606">MEAHGEWLANSHQLARGYAPDLLLPRLRSNEHALVDSCNRLTEAVAEQQRIAPAGEGLLDNFHLLEEQMLTAKRHLPPGYSKALPRLSTGPSAGRPRVYDIAMEAIAHSDGHLAFDSLSRFVTAYQHHTTLTLGELWAIPIMLRLALIENLRQVSDRLEAVLDERQLAEGWAERMVDIAESDPKNLILQVADMARSKPLMSSEFVAVLSRRLQGRGPALALPLSWMEQRLSDSGTSIEQHILIANQQQASDQVSVSNSIGSLRVIGAIDWQDFVESQSAVEQILREDPSGIYPRMDFATRDRYRHVVEATASQSPLDESGVAGLAVRLAALPDQAHDDLERTRHVGYYLIGAGLPKLAQQAKARRSLRQRLGIRLRRRALSFYLAGIAGFTLLISAALLFAALSQLPTQAPLAWVVSVTVLSLLTSSQTAVSLVNRLTAMMVTPRTLPRMEVKGGIPATCRTLVVTPTLLTDAASIESLLESLEVRFLANQDAHLHLALLTDFSDAQQASLPGDATLLTQAHDGIQRLNANYAEDWRSLGGDATPFYLFHRPRCWNARERCWMGHERKRGKLADLNALLRGNPETDGRQRFALVVGDISPLSDIKYVITLDSDTELPRDAARQLVSAMSHPLNHPRHDPRTGMVIDGHGILQPSIAASLEGANRSRYARLFGGEAGIDPYTMAISDLYQDLFDEGSYIGKGIYDIDAFERAVGTRFPDNLVLSHDLLEGCHARSGLVSDILLYEDHPSHYLDDVKRRKRWIRGDWQLTGWLSRQPPAGNTETGGQTGSALTPLSRWKLADNLRRSLFPIALAGLLLVGWTQPATAWVWTLGAAALLLIPVLGDVIRALFNKPDERRLGQHLACTSRDLIGRTGQAGFQLACLPFEAYIHLDAILRTLWRCHVSHRRLLEWVPSSSSRAATPHPGADGLGGLLRQMWLAPVLAVGVALVLAIAEPMTLLAAAPLLVLWAVAPGLAWWLSHPQIPRPSQLDAVQTRFLQRLARRTWAFFEQTHNPEDHWLPPDNLQAFREISLAHRTSPTNIGMGLLANLAAHDFGYLSGKGLMTRSEQTLGTLGILPRYRGHFYNWYDTQSLAPLPPHYVSSVDSGNLSGCLLTLRRGLLDAIHAPILPMRCWQGLSDTLALIEECGDGAVQGPLDVYRQVLESTCPAAQDSLVTWYQALTRLGDASAVLVHAMRPFAKAAQPEASVSHQAPLLEENAHQWALGLQRQTQSMLEELDELAPWLTQSARLGDSPLGKALQTFAVPTLSDIASLDSVLGSVSTAPAQSANDDAQAASLRDAIQHAKRRAQQRIATLEQLATRCFEFAQVEYGFLFDRTKHLLSIGYNVTEERLDSGYYDLLASESRLSSFVGIALGQLPKESWFSLGRLLTRAGGKPVLLSWSGSMFEYLMPMLVMPTYPNTLLDQTCRAAVARQIDYGRQRGVPWGNSESAYNTVDAKLNYQYRAFGAPGLGLKRGLAEDLVVAPYASVMALMVAPVAACLNLQRLAQEGVMGKFGLYEAVDYSPSRQRRGSHKTLVHSFMAHHQGMSLLSLAYLLLDQPMQRRFSADRHVQAVLLLLQERIPRASALFTHITRLAEVHTATIRSDPPIRVLDSADTASPAVQLLSNGRYHVMVTNAGGGYSRWRNLAVTRWREDPTRDHHGIFCYLRDLESGHCWSNAYQPTCSSSTHYQAIFAEGRAEYRRRDSVGGGEMETYTEIAVSPEDDIELRRVRLTNYTSQRRELEVTSYAEVVIAPADTDALHPAFSNLFVQTEIIAAHSAVLCHRRTRAPEESTAWMFQLLIVRDAPSQAASFETDRLRFIGRCRDTAAPLAMEQPGELSGHAGAVLDPIAAIRRRFCVEPHHAVTLDLVTGIASTRADAECLIAKYQDRHLADRVFELTWTHRQVVLEQLDASEADAQLHARLASAVIYSHPALRADPAIIAANRRGQSALWSYAISGDLPIVLLRIGSSSSLALVRQLIQAHAHWRLQGLAVDLVIWNEEYAVYRQQLQEQIMGLIASGGVASHLDRPGGIFVRPLEQIAGEDRLLFQAVARAIILDTHGSLEEQLDQRQRQVARPPLLSMTDPRAPMPSTAPSAPEGLILNNPLGGFTADGREYVVHLGPDQRTPAPWVNVIANPDFGCVISESGGSYTWRINAHENRLTTWHNDPVSDPSGEALYLRDEESGHVWSPTPLPVHSDAHYLVRHGFGYSVFETVQDGISTQLSVYVALDDSIKFSVLKVRNLSPRVRNLSVTGYVEWVLGDLPAKTAMHVATEVAADSGALLARNVFHHELSEQVAFFDVDDPTRTLSGDRQEFIGRNGSLKQPAALQRTHLSGAVGAGLDPCAALQVKLSLAPDESREVIFRLGAGSDREHANALIQRYRVVGSARQSLADVKAHWRHALGALQIETPDPALDVMTNGWLLYQTLACRMWARSGYYQSGGAFGFRDQLQDSMALAHAMPERLRDQLLLCASRQFHEGDVQHWWHPPQGRGVRTRCSDDFLWLPLALCRYVRFTEDFDILDVPAPFLDGRAVGEDDEAYYDLPSLAPGEASLYQHALLALRHGLRFGEHGLPLMGSGDWNDGMNLVGIKGRGESVWLGFFLCQILEEFSQLAQRYGDDDTANSCRASLDTLRDNLNQHGWDGGWYRRAYFDDGTPLGTSSGSECRIDSISQSWSVLSGAGDPLRAEQAMEAVFTHLVHPEQQLIQLLTPPFDKATPTPGYIRGYVPGVRENGGQYTHAAIWAAMAYARLGQRERAWMLMDILNPIHHSQSPSGMARYRLEPYVVAADIYAMPPHAGRGGWSWYTGSAGWMYRLISESLLGLQQAGNILTITPCLPAAWPHATLRYRFHSTTYTITIRQSADTGHRSSITHLDGQSLPEPVITLRDDGKPHQVEIMLGSE</sequence>
<feature type="transmembrane region" description="Helical" evidence="4">
    <location>
        <begin position="380"/>
        <end position="406"/>
    </location>
</feature>
<dbReference type="SUPFAM" id="SSF48208">
    <property type="entry name" value="Six-hairpin glycosidases"/>
    <property type="match status" value="1"/>
</dbReference>
<dbReference type="InterPro" id="IPR012341">
    <property type="entry name" value="6hp_glycosidase-like_sf"/>
</dbReference>
<evidence type="ECO:0000256" key="3">
    <source>
        <dbReference type="SAM" id="MobiDB-lite"/>
    </source>
</evidence>
<dbReference type="Gene3D" id="2.70.98.40">
    <property type="entry name" value="Glycoside hydrolase, family 65, N-terminal domain"/>
    <property type="match status" value="2"/>
</dbReference>
<dbReference type="Pfam" id="PF17167">
    <property type="entry name" value="Glyco_hydro_94"/>
    <property type="match status" value="1"/>
</dbReference>
<keyword evidence="1" id="KW-0328">Glycosyltransferase</keyword>
<dbReference type="InterPro" id="IPR008928">
    <property type="entry name" value="6-hairpin_glycosidase_sf"/>
</dbReference>
<feature type="transmembrane region" description="Helical" evidence="4">
    <location>
        <begin position="412"/>
        <end position="435"/>
    </location>
</feature>
<feature type="transmembrane region" description="Helical" evidence="4">
    <location>
        <begin position="935"/>
        <end position="952"/>
    </location>
</feature>
<evidence type="ECO:0000313" key="8">
    <source>
        <dbReference type="EMBL" id="PMR79313.1"/>
    </source>
</evidence>
<feature type="domain" description="Glycosyl hydrolase 94 catalytic" evidence="7">
    <location>
        <begin position="2396"/>
        <end position="2820"/>
    </location>
</feature>